<evidence type="ECO:0000256" key="6">
    <source>
        <dbReference type="ARBA" id="ARBA00023163"/>
    </source>
</evidence>
<keyword evidence="8" id="KW-1185">Reference proteome</keyword>
<dbReference type="PROSITE" id="PS50110">
    <property type="entry name" value="RESPONSE_REGULATORY"/>
    <property type="match status" value="1"/>
</dbReference>
<dbReference type="KEGG" id="tav:G4V39_02855"/>
<dbReference type="GO" id="GO:0043565">
    <property type="term" value="F:sequence-specific DNA binding"/>
    <property type="evidence" value="ECO:0007669"/>
    <property type="project" value="InterPro"/>
</dbReference>
<evidence type="ECO:0000256" key="5">
    <source>
        <dbReference type="ARBA" id="ARBA00023015"/>
    </source>
</evidence>
<dbReference type="Gene3D" id="3.40.50.2300">
    <property type="match status" value="1"/>
</dbReference>
<evidence type="ECO:0000313" key="7">
    <source>
        <dbReference type="EMBL" id="QIJ71283.1"/>
    </source>
</evidence>
<dbReference type="SUPFAM" id="SSF52540">
    <property type="entry name" value="P-loop containing nucleoside triphosphate hydrolases"/>
    <property type="match status" value="1"/>
</dbReference>
<accession>A0A6G7PV30</accession>
<dbReference type="InterPro" id="IPR025662">
    <property type="entry name" value="Sigma_54_int_dom_ATP-bd_1"/>
</dbReference>
<keyword evidence="2" id="KW-0547">Nucleotide-binding</keyword>
<keyword evidence="5" id="KW-0805">Transcription regulation</keyword>
<reference evidence="7 8" key="1">
    <citation type="submission" date="2020-02" db="EMBL/GenBank/DDBJ databases">
        <title>Genome analysis of Thermosulfuriphilus ammonigenes ST65T, an anaerobic thermophilic chemolithoautotrophic bacterium isolated from a deep-sea hydrothermal vent.</title>
        <authorList>
            <person name="Slobodkina G."/>
            <person name="Allioux M."/>
            <person name="Merkel A."/>
            <person name="Alain K."/>
            <person name="Jebbar M."/>
            <person name="Slobodkin A."/>
        </authorList>
    </citation>
    <scope>NUCLEOTIDE SEQUENCE [LARGE SCALE GENOMIC DNA]</scope>
    <source>
        <strain evidence="7 8">ST65</strain>
    </source>
</reference>
<sequence>MKENYRILVVDDEPSFLNLLVSILREEGYNVRKASEAREALKLIAHFLPHLVITDLKMPEIDGHQLMERVRREHPEIDFIVITAFGSVESAVRAMKDGALDYLSKPLSSPDELRAVVAKAYERYRLLRENLALKAGSAGLPPLEIVFAGMEPLLEDIRAVAPTKATVLLLGESGTGKTLVARVIHELSGREGPFVEINCAALPENLLEAELFGYEKGAFTGAVRGKKGRFELADGGAVFLDEVAELPAGAQAKLLRVLQDGTFERLGGLSTLKVDVRLIAATNRDLTKMVREGRFREDLFFRLNVFPLEIPPLRERIQALPVIIQYLLKEITTELGKEIKDIDPEGLKALKNYSFPGNIRELRNILERAVILSRDGVLRLNPGQGSLKDDSLEPGEIPAANLKEIERRAIEAALKKTGGHRRRAAELLGISLRTLHYKIKAYDIKL</sequence>
<dbReference type="PROSITE" id="PS00675">
    <property type="entry name" value="SIGMA54_INTERACT_1"/>
    <property type="match status" value="1"/>
</dbReference>
<dbReference type="PROSITE" id="PS00688">
    <property type="entry name" value="SIGMA54_INTERACT_3"/>
    <property type="match status" value="1"/>
</dbReference>
<dbReference type="Gene3D" id="1.10.10.60">
    <property type="entry name" value="Homeodomain-like"/>
    <property type="match status" value="1"/>
</dbReference>
<dbReference type="SUPFAM" id="SSF52172">
    <property type="entry name" value="CheY-like"/>
    <property type="match status" value="1"/>
</dbReference>
<dbReference type="PANTHER" id="PTHR32071:SF57">
    <property type="entry name" value="C4-DICARBOXYLATE TRANSPORT TRANSCRIPTIONAL REGULATORY PROTEIN DCTD"/>
    <property type="match status" value="1"/>
</dbReference>
<protein>
    <submittedName>
        <fullName evidence="7">Sigma-54-dependent Fis family transcriptional regulator</fullName>
    </submittedName>
</protein>
<evidence type="ECO:0000256" key="3">
    <source>
        <dbReference type="ARBA" id="ARBA00022840"/>
    </source>
</evidence>
<proteinExistence type="predicted"/>
<dbReference type="AlphaFoldDB" id="A0A6G7PV30"/>
<dbReference type="InterPro" id="IPR011006">
    <property type="entry name" value="CheY-like_superfamily"/>
</dbReference>
<dbReference type="GO" id="GO:0006355">
    <property type="term" value="P:regulation of DNA-templated transcription"/>
    <property type="evidence" value="ECO:0007669"/>
    <property type="project" value="InterPro"/>
</dbReference>
<keyword evidence="3" id="KW-0067">ATP-binding</keyword>
<dbReference type="PRINTS" id="PR01590">
    <property type="entry name" value="HTHFIS"/>
</dbReference>
<gene>
    <name evidence="7" type="ORF">G4V39_02855</name>
</gene>
<keyword evidence="4" id="KW-0902">Two-component regulatory system</keyword>
<evidence type="ECO:0000256" key="2">
    <source>
        <dbReference type="ARBA" id="ARBA00022741"/>
    </source>
</evidence>
<evidence type="ECO:0000256" key="4">
    <source>
        <dbReference type="ARBA" id="ARBA00023012"/>
    </source>
</evidence>
<dbReference type="Pfam" id="PF25601">
    <property type="entry name" value="AAA_lid_14"/>
    <property type="match status" value="1"/>
</dbReference>
<dbReference type="InterPro" id="IPR027417">
    <property type="entry name" value="P-loop_NTPase"/>
</dbReference>
<dbReference type="Proteomes" id="UP000502179">
    <property type="component" value="Chromosome"/>
</dbReference>
<dbReference type="Pfam" id="PF00072">
    <property type="entry name" value="Response_reg"/>
    <property type="match status" value="1"/>
</dbReference>
<dbReference type="Gene3D" id="3.40.50.300">
    <property type="entry name" value="P-loop containing nucleotide triphosphate hydrolases"/>
    <property type="match status" value="1"/>
</dbReference>
<organism evidence="7 8">
    <name type="scientific">Thermosulfuriphilus ammonigenes</name>
    <dbReference type="NCBI Taxonomy" id="1936021"/>
    <lineage>
        <taxon>Bacteria</taxon>
        <taxon>Pseudomonadati</taxon>
        <taxon>Thermodesulfobacteriota</taxon>
        <taxon>Thermodesulfobacteria</taxon>
        <taxon>Thermodesulfobacteriales</taxon>
        <taxon>Thermodesulfobacteriaceae</taxon>
        <taxon>Thermosulfuriphilus</taxon>
    </lineage>
</organism>
<dbReference type="GO" id="GO:0005524">
    <property type="term" value="F:ATP binding"/>
    <property type="evidence" value="ECO:0007669"/>
    <property type="project" value="UniProtKB-KW"/>
</dbReference>
<keyword evidence="1" id="KW-0597">Phosphoprotein</keyword>
<dbReference type="InterPro" id="IPR003593">
    <property type="entry name" value="AAA+_ATPase"/>
</dbReference>
<dbReference type="InterPro" id="IPR001789">
    <property type="entry name" value="Sig_transdc_resp-reg_receiver"/>
</dbReference>
<dbReference type="InterPro" id="IPR058031">
    <property type="entry name" value="AAA_lid_NorR"/>
</dbReference>
<dbReference type="FunFam" id="3.40.50.2300:FF:000018">
    <property type="entry name" value="DNA-binding transcriptional regulator NtrC"/>
    <property type="match status" value="1"/>
</dbReference>
<dbReference type="EMBL" id="CP048877">
    <property type="protein sequence ID" value="QIJ71283.1"/>
    <property type="molecule type" value="Genomic_DNA"/>
</dbReference>
<evidence type="ECO:0000313" key="8">
    <source>
        <dbReference type="Proteomes" id="UP000502179"/>
    </source>
</evidence>
<dbReference type="Pfam" id="PF00158">
    <property type="entry name" value="Sigma54_activat"/>
    <property type="match status" value="1"/>
</dbReference>
<dbReference type="PANTHER" id="PTHR32071">
    <property type="entry name" value="TRANSCRIPTIONAL REGULATORY PROTEIN"/>
    <property type="match status" value="1"/>
</dbReference>
<dbReference type="InterPro" id="IPR002078">
    <property type="entry name" value="Sigma_54_int"/>
</dbReference>
<dbReference type="SMART" id="SM00382">
    <property type="entry name" value="AAA"/>
    <property type="match status" value="1"/>
</dbReference>
<dbReference type="InterPro" id="IPR009057">
    <property type="entry name" value="Homeodomain-like_sf"/>
</dbReference>
<name>A0A6G7PV30_9BACT</name>
<dbReference type="GO" id="GO:0000160">
    <property type="term" value="P:phosphorelay signal transduction system"/>
    <property type="evidence" value="ECO:0007669"/>
    <property type="project" value="UniProtKB-KW"/>
</dbReference>
<dbReference type="InterPro" id="IPR002197">
    <property type="entry name" value="HTH_Fis"/>
</dbReference>
<dbReference type="InterPro" id="IPR025944">
    <property type="entry name" value="Sigma_54_int_dom_CS"/>
</dbReference>
<evidence type="ECO:0000256" key="1">
    <source>
        <dbReference type="ARBA" id="ARBA00022553"/>
    </source>
</evidence>
<dbReference type="SUPFAM" id="SSF46689">
    <property type="entry name" value="Homeodomain-like"/>
    <property type="match status" value="1"/>
</dbReference>
<dbReference type="RefSeq" id="WP_166031505.1">
    <property type="nucleotide sequence ID" value="NZ_CP048877.1"/>
</dbReference>
<dbReference type="Pfam" id="PF02954">
    <property type="entry name" value="HTH_8"/>
    <property type="match status" value="1"/>
</dbReference>
<dbReference type="Gene3D" id="1.10.8.60">
    <property type="match status" value="1"/>
</dbReference>
<keyword evidence="6" id="KW-0804">Transcription</keyword>
<dbReference type="FunFam" id="3.40.50.300:FF:000006">
    <property type="entry name" value="DNA-binding transcriptional regulator NtrC"/>
    <property type="match status" value="1"/>
</dbReference>
<dbReference type="SMART" id="SM00448">
    <property type="entry name" value="REC"/>
    <property type="match status" value="1"/>
</dbReference>
<dbReference type="PROSITE" id="PS50045">
    <property type="entry name" value="SIGMA54_INTERACT_4"/>
    <property type="match status" value="1"/>
</dbReference>
<dbReference type="CDD" id="cd00009">
    <property type="entry name" value="AAA"/>
    <property type="match status" value="1"/>
</dbReference>